<reference evidence="2 3" key="1">
    <citation type="submission" date="2016-01" db="EMBL/GenBank/DDBJ databases">
        <authorList>
            <person name="Oliw E.H."/>
        </authorList>
    </citation>
    <scope>NUCLEOTIDE SEQUENCE [LARGE SCALE GENOMIC DNA]</scope>
    <source>
        <strain evidence="2">LMG 27134</strain>
    </source>
</reference>
<dbReference type="AlphaFoldDB" id="A0A158HVB4"/>
<name>A0A158HVB4_9BURK</name>
<evidence type="ECO:0000313" key="3">
    <source>
        <dbReference type="Proteomes" id="UP000054683"/>
    </source>
</evidence>
<accession>A0A158HVB4</accession>
<evidence type="ECO:0000256" key="1">
    <source>
        <dbReference type="SAM" id="MobiDB-lite"/>
    </source>
</evidence>
<gene>
    <name evidence="2" type="ORF">AWB69_04861</name>
</gene>
<dbReference type="EMBL" id="FCOK02000036">
    <property type="protein sequence ID" value="SAL48325.1"/>
    <property type="molecule type" value="Genomic_DNA"/>
</dbReference>
<dbReference type="Proteomes" id="UP000054683">
    <property type="component" value="Unassembled WGS sequence"/>
</dbReference>
<proteinExistence type="predicted"/>
<sequence>MPTPTKISDVFNERHRTVEHAIRARELTDWLIYALTPIGTGDDRRSRLKEGGSSCPIVGTESVLTPNT</sequence>
<evidence type="ECO:0000313" key="2">
    <source>
        <dbReference type="EMBL" id="SAL48325.1"/>
    </source>
</evidence>
<organism evidence="2 3">
    <name type="scientific">Caballeronia udeis</name>
    <dbReference type="NCBI Taxonomy" id="1232866"/>
    <lineage>
        <taxon>Bacteria</taxon>
        <taxon>Pseudomonadati</taxon>
        <taxon>Pseudomonadota</taxon>
        <taxon>Betaproteobacteria</taxon>
        <taxon>Burkholderiales</taxon>
        <taxon>Burkholderiaceae</taxon>
        <taxon>Caballeronia</taxon>
    </lineage>
</organism>
<feature type="region of interest" description="Disordered" evidence="1">
    <location>
        <begin position="42"/>
        <end position="68"/>
    </location>
</feature>
<protein>
    <submittedName>
        <fullName evidence="2">Uncharacterized protein</fullName>
    </submittedName>
</protein>